<reference evidence="1 2" key="1">
    <citation type="journal article" date="2018" name="Sci. Rep.">
        <title>Genomic signatures of local adaptation to the degree of environmental predictability in rotifers.</title>
        <authorList>
            <person name="Franch-Gras L."/>
            <person name="Hahn C."/>
            <person name="Garcia-Roger E.M."/>
            <person name="Carmona M.J."/>
            <person name="Serra M."/>
            <person name="Gomez A."/>
        </authorList>
    </citation>
    <scope>NUCLEOTIDE SEQUENCE [LARGE SCALE GENOMIC DNA]</scope>
    <source>
        <strain evidence="1">HYR1</strain>
    </source>
</reference>
<protein>
    <submittedName>
        <fullName evidence="1">Uncharacterized protein</fullName>
    </submittedName>
</protein>
<dbReference type="EMBL" id="REGN01006493">
    <property type="protein sequence ID" value="RNA09282.1"/>
    <property type="molecule type" value="Genomic_DNA"/>
</dbReference>
<name>A0A3M7QDK2_BRAPC</name>
<keyword evidence="2" id="KW-1185">Reference proteome</keyword>
<sequence>MTKSLNLLKSKQELKTLNLTINELRNFMVDYIKAIYDQIDSHKIEGFLSHTTFFTSEKSIFFASPKIKKTNDN</sequence>
<gene>
    <name evidence="1" type="ORF">BpHYR1_012991</name>
</gene>
<comment type="caution">
    <text evidence="1">The sequence shown here is derived from an EMBL/GenBank/DDBJ whole genome shotgun (WGS) entry which is preliminary data.</text>
</comment>
<proteinExistence type="predicted"/>
<organism evidence="1 2">
    <name type="scientific">Brachionus plicatilis</name>
    <name type="common">Marine rotifer</name>
    <name type="synonym">Brachionus muelleri</name>
    <dbReference type="NCBI Taxonomy" id="10195"/>
    <lineage>
        <taxon>Eukaryota</taxon>
        <taxon>Metazoa</taxon>
        <taxon>Spiralia</taxon>
        <taxon>Gnathifera</taxon>
        <taxon>Rotifera</taxon>
        <taxon>Eurotatoria</taxon>
        <taxon>Monogononta</taxon>
        <taxon>Pseudotrocha</taxon>
        <taxon>Ploima</taxon>
        <taxon>Brachionidae</taxon>
        <taxon>Brachionus</taxon>
    </lineage>
</organism>
<dbReference type="Proteomes" id="UP000276133">
    <property type="component" value="Unassembled WGS sequence"/>
</dbReference>
<dbReference type="AlphaFoldDB" id="A0A3M7QDK2"/>
<accession>A0A3M7QDK2</accession>
<evidence type="ECO:0000313" key="1">
    <source>
        <dbReference type="EMBL" id="RNA09282.1"/>
    </source>
</evidence>
<evidence type="ECO:0000313" key="2">
    <source>
        <dbReference type="Proteomes" id="UP000276133"/>
    </source>
</evidence>